<keyword evidence="3" id="KW-1185">Reference proteome</keyword>
<dbReference type="Proteomes" id="UP001596023">
    <property type="component" value="Unassembled WGS sequence"/>
</dbReference>
<accession>A0ABV9KTR0</accession>
<evidence type="ECO:0000313" key="3">
    <source>
        <dbReference type="Proteomes" id="UP001596023"/>
    </source>
</evidence>
<proteinExistence type="predicted"/>
<sequence length="252" mass="29785">MDVKYISSISFGKDSLCQTLMLIEKQYPLDEVVFYNTGMEFQALYDTRDKMLPILQANGIKYTELYPETPFLYSMLERPVRKRETGLIHQYGYSWCGGTCRWGTSEKLRVLRKYIKDSMYYVGLAADEQFRFEKEWRPNRILPLADWGITEAEALAYCYEKGFDWRENGIALYSILDRVSCWSCGNKNLKELYNIYLYLPDYWEKLKDLQSKTNRPYRRKCGETIFDLEKRFQKRAASETSSPPNASFISLN</sequence>
<organism evidence="2 3">
    <name type="scientific">Dysgonomonas termitidis</name>
    <dbReference type="NCBI Taxonomy" id="1516126"/>
    <lineage>
        <taxon>Bacteria</taxon>
        <taxon>Pseudomonadati</taxon>
        <taxon>Bacteroidota</taxon>
        <taxon>Bacteroidia</taxon>
        <taxon>Bacteroidales</taxon>
        <taxon>Dysgonomonadaceae</taxon>
        <taxon>Dysgonomonas</taxon>
    </lineage>
</organism>
<dbReference type="SUPFAM" id="SSF52402">
    <property type="entry name" value="Adenine nucleotide alpha hydrolases-like"/>
    <property type="match status" value="1"/>
</dbReference>
<evidence type="ECO:0000313" key="2">
    <source>
        <dbReference type="EMBL" id="MFC4673331.1"/>
    </source>
</evidence>
<comment type="caution">
    <text evidence="2">The sequence shown here is derived from an EMBL/GenBank/DDBJ whole genome shotgun (WGS) entry which is preliminary data.</text>
</comment>
<dbReference type="EMBL" id="JBHSGN010000052">
    <property type="protein sequence ID" value="MFC4673331.1"/>
    <property type="molecule type" value="Genomic_DNA"/>
</dbReference>
<dbReference type="InterPro" id="IPR002500">
    <property type="entry name" value="PAPS_reduct_dom"/>
</dbReference>
<protein>
    <submittedName>
        <fullName evidence="2">Phosphoadenosine phosphosulfate reductase family protein</fullName>
    </submittedName>
</protein>
<evidence type="ECO:0000259" key="1">
    <source>
        <dbReference type="Pfam" id="PF01507"/>
    </source>
</evidence>
<gene>
    <name evidence="2" type="ORF">ACFO6W_06475</name>
</gene>
<feature type="domain" description="Phosphoadenosine phosphosulphate reductase" evidence="1">
    <location>
        <begin position="6"/>
        <end position="60"/>
    </location>
</feature>
<dbReference type="Pfam" id="PF01507">
    <property type="entry name" value="PAPS_reduct"/>
    <property type="match status" value="1"/>
</dbReference>
<dbReference type="Gene3D" id="3.40.50.620">
    <property type="entry name" value="HUPs"/>
    <property type="match status" value="1"/>
</dbReference>
<dbReference type="RefSeq" id="WP_379994582.1">
    <property type="nucleotide sequence ID" value="NZ_JBHSGN010000052.1"/>
</dbReference>
<name>A0ABV9KTR0_9BACT</name>
<reference evidence="3" key="1">
    <citation type="journal article" date="2019" name="Int. J. Syst. Evol. Microbiol.">
        <title>The Global Catalogue of Microorganisms (GCM) 10K type strain sequencing project: providing services to taxonomists for standard genome sequencing and annotation.</title>
        <authorList>
            <consortium name="The Broad Institute Genomics Platform"/>
            <consortium name="The Broad Institute Genome Sequencing Center for Infectious Disease"/>
            <person name="Wu L."/>
            <person name="Ma J."/>
        </authorList>
    </citation>
    <scope>NUCLEOTIDE SEQUENCE [LARGE SCALE GENOMIC DNA]</scope>
    <source>
        <strain evidence="3">CCUG 66188</strain>
    </source>
</reference>
<dbReference type="InterPro" id="IPR014729">
    <property type="entry name" value="Rossmann-like_a/b/a_fold"/>
</dbReference>